<dbReference type="Gene3D" id="2.60.40.10">
    <property type="entry name" value="Immunoglobulins"/>
    <property type="match status" value="3"/>
</dbReference>
<dbReference type="Pfam" id="PF17786">
    <property type="entry name" value="Mannosidase_ig"/>
    <property type="match status" value="1"/>
</dbReference>
<dbReference type="RefSeq" id="WP_034707941.1">
    <property type="nucleotide sequence ID" value="NZ_JPRO01000033.1"/>
</dbReference>
<dbReference type="STRING" id="421531.IX38_22005"/>
<evidence type="ECO:0000256" key="9">
    <source>
        <dbReference type="ARBA" id="ARBA00022801"/>
    </source>
</evidence>
<dbReference type="InterPro" id="IPR008979">
    <property type="entry name" value="Galactose-bd-like_sf"/>
</dbReference>
<dbReference type="InterPro" id="IPR041625">
    <property type="entry name" value="Beta-mannosidase_Ig"/>
</dbReference>
<keyword evidence="9" id="KW-0378">Hydrolase</keyword>
<dbReference type="FunFam" id="2.60.120.260:FF:000060">
    <property type="entry name" value="Probable beta-mannosidase"/>
    <property type="match status" value="1"/>
</dbReference>
<accession>A0A085YXX3</accession>
<dbReference type="GO" id="GO:0005764">
    <property type="term" value="C:lysosome"/>
    <property type="evidence" value="ECO:0007669"/>
    <property type="project" value="UniProtKB-SubCell"/>
</dbReference>
<evidence type="ECO:0000256" key="10">
    <source>
        <dbReference type="ARBA" id="ARBA00023180"/>
    </source>
</evidence>
<evidence type="ECO:0000256" key="7">
    <source>
        <dbReference type="ARBA" id="ARBA00022525"/>
    </source>
</evidence>
<evidence type="ECO:0000256" key="12">
    <source>
        <dbReference type="ARBA" id="ARBA00023295"/>
    </source>
</evidence>
<comment type="subunit">
    <text evidence="5">Homodimer.</text>
</comment>
<evidence type="ECO:0000256" key="11">
    <source>
        <dbReference type="ARBA" id="ARBA00023228"/>
    </source>
</evidence>
<name>A0A085YXX3_9FLAO</name>
<dbReference type="PANTHER" id="PTHR43730">
    <property type="entry name" value="BETA-MANNOSIDASE"/>
    <property type="match status" value="1"/>
</dbReference>
<keyword evidence="21" id="KW-1185">Reference proteome</keyword>
<keyword evidence="11" id="KW-0458">Lysosome</keyword>
<evidence type="ECO:0000256" key="6">
    <source>
        <dbReference type="ARBA" id="ARBA00012754"/>
    </source>
</evidence>
<protein>
    <recommendedName>
        <fullName evidence="14">Beta-mannosidase B</fullName>
        <ecNumber evidence="6">3.2.1.25</ecNumber>
    </recommendedName>
    <alternativeName>
        <fullName evidence="15">Mannanase B</fullName>
    </alternativeName>
</protein>
<dbReference type="InterPro" id="IPR013783">
    <property type="entry name" value="Ig-like_fold"/>
</dbReference>
<comment type="caution">
    <text evidence="20">The sequence shown here is derived from an EMBL/GenBank/DDBJ whole genome shotgun (WGS) entry which is preliminary data.</text>
</comment>
<dbReference type="SUPFAM" id="SSF49303">
    <property type="entry name" value="beta-Galactosidase/glucuronidase domain"/>
    <property type="match status" value="3"/>
</dbReference>
<dbReference type="Pfam" id="PF17753">
    <property type="entry name" value="Ig_mannosidase"/>
    <property type="match status" value="1"/>
</dbReference>
<comment type="pathway">
    <text evidence="4">Glycan metabolism; N-glycan degradation.</text>
</comment>
<evidence type="ECO:0000256" key="14">
    <source>
        <dbReference type="ARBA" id="ARBA00041069"/>
    </source>
</evidence>
<comment type="similarity">
    <text evidence="13">Belongs to the glycosyl hydrolase 2 family. Beta-mannosidase B subfamily.</text>
</comment>
<dbReference type="InterPro" id="IPR036156">
    <property type="entry name" value="Beta-gal/glucu_dom_sf"/>
</dbReference>
<dbReference type="InterPro" id="IPR054593">
    <property type="entry name" value="Beta-mannosidase-like_N2"/>
</dbReference>
<dbReference type="Gene3D" id="3.20.20.80">
    <property type="entry name" value="Glycosidases"/>
    <property type="match status" value="1"/>
</dbReference>
<gene>
    <name evidence="20" type="ORF">IX38_22005</name>
</gene>
<evidence type="ECO:0000313" key="20">
    <source>
        <dbReference type="EMBL" id="KFE97036.1"/>
    </source>
</evidence>
<dbReference type="InterPro" id="IPR050887">
    <property type="entry name" value="Beta-mannosidase_GH2"/>
</dbReference>
<dbReference type="PANTHER" id="PTHR43730:SF1">
    <property type="entry name" value="BETA-MANNOSIDASE"/>
    <property type="match status" value="1"/>
</dbReference>
<sequence length="828" mass="96423">MNRSILFVFLFMQSIMSAQVTERNLSSEKWQFRNTKEQNWLPAKIPGTVHLDLMHNKVISDPFKDENEKKVQWIENEDWEYQTHFKISSKELENDHIDLVFNGLDAFSEIYMNGKLLKKTDNMFRKWEIPVKEFLKEGNNELKIKFRSAVNEGKELAKKVPFTMPESPRSFVRKAQYQFGWDWGPRLVTAGIWKDVEFIFWNQAKIENLKTEQKVLTKQKAELNIQAEIVADNEGEYSIFINKNKENIQLKKGKNTVQIPFTIQNPKLWQPNGWGGPNLYDIKISLQKESKILSDKVERIGLKTIELIQEKDSKGKSFYFKVNGKPLYAKGTNWIPADSFSPRMTKEKYRKLIKDAKDAHMNMIRVWGGGIYEDDEFYKACDENGILVWQDFMFAGSFYPADEDFLNNVKEEVKDQVNRLQNHPSIALWCGNNEIDEAIVNWGYQKQFKYSKEDSLQVWKDYKKLFHEVIPNALKENLTSGKSIYWPSSPSIGWGHKESLTEGDSHYWGVWWGEQPFEMYNEKTGRFMSEYGFQGMPGLEAVKSMFSGTPDLSLQNPVIKAHEKNTRGWEIISEYMKRDYKVPTDFVKYSYISQLLQARGMRIAVEAHRRAKPYNMGTLYWQLNDCWPVVSWSSIDYLGNWKALHYQMKRSFEQQVILTEEKDGTLNFYAVNDGLKNFNDVNIEIKSVNFDGKILKEINLSSTGSLLESVMKFKPVQINSLIAESDKNKVFLQLILKGKGGKVIAVNQHFFSKPKDIQLTRPAIKIKRITAEEIEVSTDVLAKDVCLMGDTHFSDNFFDLLPNTSRKIKLSKPVENIKIMSLWDTLQD</sequence>
<evidence type="ECO:0000256" key="4">
    <source>
        <dbReference type="ARBA" id="ARBA00004740"/>
    </source>
</evidence>
<comment type="catalytic activity">
    <reaction evidence="1">
        <text>Hydrolysis of terminal, non-reducing beta-D-mannose residues in beta-D-mannosides.</text>
        <dbReference type="EC" id="3.2.1.25"/>
    </reaction>
</comment>
<evidence type="ECO:0000256" key="5">
    <source>
        <dbReference type="ARBA" id="ARBA00011738"/>
    </source>
</evidence>
<dbReference type="FunFam" id="3.20.20.80:FF:000050">
    <property type="entry name" value="Beta-mannosidase B"/>
    <property type="match status" value="1"/>
</dbReference>
<feature type="domain" description="Beta-mannosidase Ig-fold" evidence="17">
    <location>
        <begin position="770"/>
        <end position="825"/>
    </location>
</feature>
<evidence type="ECO:0000256" key="13">
    <source>
        <dbReference type="ARBA" id="ARBA00038429"/>
    </source>
</evidence>
<reference evidence="20 21" key="1">
    <citation type="submission" date="2014-07" db="EMBL/GenBank/DDBJ databases">
        <title>Genome of Chryseobacterium luteum DSM 18605.</title>
        <authorList>
            <person name="Stropko S.J."/>
            <person name="Pipes S.E."/>
            <person name="Newman J.D."/>
        </authorList>
    </citation>
    <scope>NUCLEOTIDE SEQUENCE [LARGE SCALE GENOMIC DNA]</scope>
    <source>
        <strain evidence="20 21">DSM 18605</strain>
    </source>
</reference>
<dbReference type="EC" id="3.2.1.25" evidence="6"/>
<dbReference type="Pfam" id="PF00703">
    <property type="entry name" value="Glyco_hydro_2"/>
    <property type="match status" value="1"/>
</dbReference>
<dbReference type="GO" id="GO:0005975">
    <property type="term" value="P:carbohydrate metabolic process"/>
    <property type="evidence" value="ECO:0007669"/>
    <property type="project" value="InterPro"/>
</dbReference>
<dbReference type="GO" id="GO:0005576">
    <property type="term" value="C:extracellular region"/>
    <property type="evidence" value="ECO:0007669"/>
    <property type="project" value="UniProtKB-SubCell"/>
</dbReference>
<evidence type="ECO:0000256" key="1">
    <source>
        <dbReference type="ARBA" id="ARBA00000829"/>
    </source>
</evidence>
<dbReference type="InterPro" id="IPR017853">
    <property type="entry name" value="GH"/>
</dbReference>
<evidence type="ECO:0000259" key="19">
    <source>
        <dbReference type="Pfam" id="PF22666"/>
    </source>
</evidence>
<evidence type="ECO:0000259" key="18">
    <source>
        <dbReference type="Pfam" id="PF17786"/>
    </source>
</evidence>
<dbReference type="SUPFAM" id="SSF51445">
    <property type="entry name" value="(Trans)glycosidases"/>
    <property type="match status" value="1"/>
</dbReference>
<dbReference type="AlphaFoldDB" id="A0A085YXX3"/>
<evidence type="ECO:0000256" key="3">
    <source>
        <dbReference type="ARBA" id="ARBA00004613"/>
    </source>
</evidence>
<dbReference type="InterPro" id="IPR041447">
    <property type="entry name" value="Mannosidase_ig"/>
</dbReference>
<proteinExistence type="inferred from homology"/>
<dbReference type="GO" id="GO:0004567">
    <property type="term" value="F:beta-mannosidase activity"/>
    <property type="evidence" value="ECO:0007669"/>
    <property type="project" value="UniProtKB-EC"/>
</dbReference>
<evidence type="ECO:0000259" key="16">
    <source>
        <dbReference type="Pfam" id="PF00703"/>
    </source>
</evidence>
<dbReference type="EMBL" id="JPRO01000033">
    <property type="protein sequence ID" value="KFE97036.1"/>
    <property type="molecule type" value="Genomic_DNA"/>
</dbReference>
<dbReference type="eggNOG" id="COG3250">
    <property type="taxonomic scope" value="Bacteria"/>
</dbReference>
<feature type="domain" description="Glycoside hydrolase family 2 immunoglobulin-like beta-sandwich" evidence="16">
    <location>
        <begin position="205"/>
        <end position="302"/>
    </location>
</feature>
<dbReference type="Pfam" id="PF22666">
    <property type="entry name" value="Glyco_hydro_2_N2"/>
    <property type="match status" value="1"/>
</dbReference>
<dbReference type="SUPFAM" id="SSF49785">
    <property type="entry name" value="Galactose-binding domain-like"/>
    <property type="match status" value="1"/>
</dbReference>
<dbReference type="OrthoDB" id="9801077at2"/>
<keyword evidence="8" id="KW-0732">Signal</keyword>
<dbReference type="GO" id="GO:0006516">
    <property type="term" value="P:glycoprotein catabolic process"/>
    <property type="evidence" value="ECO:0007669"/>
    <property type="project" value="TreeGrafter"/>
</dbReference>
<keyword evidence="10" id="KW-0325">Glycoprotein</keyword>
<feature type="domain" description="Mannosidase Ig/CBM-like" evidence="18">
    <location>
        <begin position="665"/>
        <end position="756"/>
    </location>
</feature>
<keyword evidence="12" id="KW-0326">Glycosidase</keyword>
<keyword evidence="7" id="KW-0964">Secreted</keyword>
<evidence type="ECO:0000313" key="21">
    <source>
        <dbReference type="Proteomes" id="UP000028703"/>
    </source>
</evidence>
<evidence type="ECO:0000259" key="17">
    <source>
        <dbReference type="Pfam" id="PF17753"/>
    </source>
</evidence>
<dbReference type="Gene3D" id="2.60.120.260">
    <property type="entry name" value="Galactose-binding domain-like"/>
    <property type="match status" value="1"/>
</dbReference>
<dbReference type="InterPro" id="IPR006102">
    <property type="entry name" value="Ig-like_GH2"/>
</dbReference>
<organism evidence="20 21">
    <name type="scientific">Chryseobacterium luteum</name>
    <dbReference type="NCBI Taxonomy" id="421531"/>
    <lineage>
        <taxon>Bacteria</taxon>
        <taxon>Pseudomonadati</taxon>
        <taxon>Bacteroidota</taxon>
        <taxon>Flavobacteriia</taxon>
        <taxon>Flavobacteriales</taxon>
        <taxon>Weeksellaceae</taxon>
        <taxon>Chryseobacterium group</taxon>
        <taxon>Chryseobacterium</taxon>
    </lineage>
</organism>
<evidence type="ECO:0000256" key="8">
    <source>
        <dbReference type="ARBA" id="ARBA00022729"/>
    </source>
</evidence>
<dbReference type="Proteomes" id="UP000028703">
    <property type="component" value="Unassembled WGS sequence"/>
</dbReference>
<feature type="domain" description="Beta-mannosidase-like galactose-binding" evidence="19">
    <location>
        <begin position="30"/>
        <end position="194"/>
    </location>
</feature>
<evidence type="ECO:0000256" key="15">
    <source>
        <dbReference type="ARBA" id="ARBA00041614"/>
    </source>
</evidence>
<evidence type="ECO:0000256" key="2">
    <source>
        <dbReference type="ARBA" id="ARBA00004371"/>
    </source>
</evidence>
<comment type="subcellular location">
    <subcellularLocation>
        <location evidence="2">Lysosome</location>
    </subcellularLocation>
    <subcellularLocation>
        <location evidence="3">Secreted</location>
    </subcellularLocation>
</comment>